<dbReference type="PANTHER" id="PTHR19328:SF75">
    <property type="entry name" value="ALDOSE SUGAR DEHYDROGENASE YLII"/>
    <property type="match status" value="1"/>
</dbReference>
<reference evidence="2" key="1">
    <citation type="submission" date="2018-05" db="EMBL/GenBank/DDBJ databases">
        <authorList>
            <person name="Lanie J.A."/>
            <person name="Ng W.-L."/>
            <person name="Kazmierczak K.M."/>
            <person name="Andrzejewski T.M."/>
            <person name="Davidsen T.M."/>
            <person name="Wayne K.J."/>
            <person name="Tettelin H."/>
            <person name="Glass J.I."/>
            <person name="Rusch D."/>
            <person name="Podicherti R."/>
            <person name="Tsui H.-C.T."/>
            <person name="Winkler M.E."/>
        </authorList>
    </citation>
    <scope>NUCLEOTIDE SEQUENCE</scope>
</reference>
<dbReference type="AlphaFoldDB" id="A0A381U7G0"/>
<dbReference type="PANTHER" id="PTHR19328">
    <property type="entry name" value="HEDGEHOG-INTERACTING PROTEIN"/>
    <property type="match status" value="1"/>
</dbReference>
<organism evidence="2">
    <name type="scientific">marine metagenome</name>
    <dbReference type="NCBI Taxonomy" id="408172"/>
    <lineage>
        <taxon>unclassified sequences</taxon>
        <taxon>metagenomes</taxon>
        <taxon>ecological metagenomes</taxon>
    </lineage>
</organism>
<feature type="domain" description="Glucose/Sorbosone dehydrogenase" evidence="1">
    <location>
        <begin position="84"/>
        <end position="411"/>
    </location>
</feature>
<dbReference type="Gene3D" id="2.120.10.30">
    <property type="entry name" value="TolB, C-terminal domain"/>
    <property type="match status" value="1"/>
</dbReference>
<dbReference type="EMBL" id="UINC01005886">
    <property type="protein sequence ID" value="SVA24166.1"/>
    <property type="molecule type" value="Genomic_DNA"/>
</dbReference>
<dbReference type="Pfam" id="PF07995">
    <property type="entry name" value="GSDH"/>
    <property type="match status" value="1"/>
</dbReference>
<name>A0A381U7G0_9ZZZZ</name>
<dbReference type="InterPro" id="IPR011041">
    <property type="entry name" value="Quinoprot_gluc/sorb_DH_b-prop"/>
</dbReference>
<accession>A0A381U7G0</accession>
<sequence length="489" mass="53029">MTLITYDACPQRRQLAMSMNRVLLVTLLSASSALAQETNDPFPEPISATDGVIQVNFTEFASVPDIDGQPARMMLLSDEPGTDRLFVNDMRGPLYSIDYDGQRVTQYLDIDDADWGVSVQSSRNELGFQSFAFHPEFNRSGAGGFGKFYTWTDSRNTAPDPDFVPGGGGDTHDTVLLEWTARNPSAATYDGDAPRELLRVEQPYGNHNGGQIGFNPTASSGDADFGLLYVGIADGGSGGDPLNLSQNLNSAFGKIFRIDPLSSNSTNRSYGIPADNPFANDGDNNTLSEIYASGVRNPQRFAWDPDNGNMFLADIGQNIVEEISLVTSGANLGWNTWEGSFRFISRSAVSLSNPRGDEALTYPVAEYGQEDPLLQRSSAATGLHVYRSDAIPELANLVLFGDNPSGEVFYVRANGLPSGGQQAIRRILLNDSGDSKTLLQVIQEKNREQGRSPAGRADLRFGSGPDGQVFLLNKRDGVIRLLVSNRGSR</sequence>
<dbReference type="InterPro" id="IPR011042">
    <property type="entry name" value="6-blade_b-propeller_TolB-like"/>
</dbReference>
<evidence type="ECO:0000313" key="2">
    <source>
        <dbReference type="EMBL" id="SVA24166.1"/>
    </source>
</evidence>
<dbReference type="SUPFAM" id="SSF50952">
    <property type="entry name" value="Soluble quinoprotein glucose dehydrogenase"/>
    <property type="match status" value="1"/>
</dbReference>
<proteinExistence type="predicted"/>
<gene>
    <name evidence="2" type="ORF">METZ01_LOCUS77020</name>
</gene>
<dbReference type="InterPro" id="IPR012938">
    <property type="entry name" value="Glc/Sorbosone_DH"/>
</dbReference>
<protein>
    <recommendedName>
        <fullName evidence="1">Glucose/Sorbosone dehydrogenase domain-containing protein</fullName>
    </recommendedName>
</protein>
<evidence type="ECO:0000259" key="1">
    <source>
        <dbReference type="Pfam" id="PF07995"/>
    </source>
</evidence>